<dbReference type="InterPro" id="IPR004155">
    <property type="entry name" value="PBS_lyase_HEAT"/>
</dbReference>
<accession>A0A7Z9BRG8</accession>
<dbReference type="PANTHER" id="PTHR12697">
    <property type="entry name" value="PBS LYASE HEAT-LIKE PROTEIN"/>
    <property type="match status" value="1"/>
</dbReference>
<evidence type="ECO:0000313" key="7">
    <source>
        <dbReference type="Proteomes" id="UP000184550"/>
    </source>
</evidence>
<keyword evidence="3" id="KW-0605">Phycobilisome</keyword>
<dbReference type="InterPro" id="IPR034085">
    <property type="entry name" value="TOG"/>
</dbReference>
<dbReference type="OrthoDB" id="434212at2"/>
<dbReference type="InterPro" id="IPR000357">
    <property type="entry name" value="HEAT"/>
</dbReference>
<dbReference type="InterPro" id="IPR027417">
    <property type="entry name" value="P-loop_NTPase"/>
</dbReference>
<proteinExistence type="predicted"/>
<evidence type="ECO:0000256" key="4">
    <source>
        <dbReference type="ARBA" id="ARBA00045876"/>
    </source>
</evidence>
<dbReference type="GO" id="GO:0030089">
    <property type="term" value="C:phycobilisome"/>
    <property type="evidence" value="ECO:0007669"/>
    <property type="project" value="UniProtKB-KW"/>
</dbReference>
<evidence type="ECO:0000256" key="2">
    <source>
        <dbReference type="ARBA" id="ARBA00022737"/>
    </source>
</evidence>
<sequence length="1180" mass="132592">MLLETLGTLGTVIAPWLGEWGAVKIASGILKNICSQLNPQEIEKALKVAITVAEQHCEQLFGQSDKRFKRKFLDQYFQRKEVLEELQKPLVNQGINLDLLVFAFEETVNNNNSDGNNRINPEFIKPWLELFKTEYFKQIGGNLNFKYAKAVYLKQLICWYDDVKFVGIDAKGQENDKSEKLAKIFVMQDVKEEKKERYGSLREADFLELGDRGNRQGELSRQQRQWMALDNYAGNPFPAQDLLTKNQAKKVVLLGAPGSGKTTLMSYFSVIIAQNQSELLGLNSEVDWLPILIRMRDYVRFENLSILEYYQQFCYKSLAVQSLPERFFEHWLEDGRALILLDGLDEIVEEGKRHEIVQKIENFLGRYDQNRVMITSRPAGYRRDFFRAEEFPHYWLQPFDDKKINAFIENWYNSRTPDPEEAKLRKEDIKKAFDKNPRLQLLARNPLLLTIITLIHRYQAQLPKERYKLYHCAVQTLLTTWDTTNKQLENHNKLEYLKNDDWEDLMQNLAFWIHSHQDGIENNELEGTLIDKDELIKFVANYIENTKQIKWTPAKNEAQRFIDFVRDRSGLLNEQGRDCYAFVHKTFQEYLCAQKIQREMEEDSYNFEIILDAIKTHLHDAHWREVLLLLVAQQQKKSAAKAIQVILDNQSEYEQWLHRDLLFAGSCLAENPKGLNVADSGLVEDILARLVSLEISDKTSDKLKEQLFKVFCSLYETDFAPQCLARLKAQTSKIDSDRLLTYRAELGEKETVIDELIQQLSDSDDGVRANAAEVLGQLGNASETVIEALLKALSDSDNWVCWNAAEALGQLGNASETVIEALLKALSDSEYWVRGYPAEALGNLENASETVIEALLKALSDSDHRVRENAAEALGKLGDASETVIEALLNALSDSEDGVRQNVAKALGKLGNASETVIEALLNALSDSEYSVRENAAEALGKLGNSSDRVIEALLNALSGSNDEVCPNAAEALGKLGNSSDRVIEALLVALSDSHDLDLVSGNAAEALGNLGNTSETVIEALLNALSDSQHWVRQNAAGALGKLGNTSETVIEALLEALSNSDNRVRDDAAEALGNLGNASETVIEALLTALSDSNYGVRRYAAGALGKLGNTSETVIEALLNALSDSADSVRWDAARALGKLGKQSPKVKPLVVEWIQQHEDSEFVGRGIDALWDLVNG</sequence>
<organism evidence="6 7">
    <name type="scientific">Planktothrix serta PCC 8927</name>
    <dbReference type="NCBI Taxonomy" id="671068"/>
    <lineage>
        <taxon>Bacteria</taxon>
        <taxon>Bacillati</taxon>
        <taxon>Cyanobacteriota</taxon>
        <taxon>Cyanophyceae</taxon>
        <taxon>Oscillatoriophycideae</taxon>
        <taxon>Oscillatoriales</taxon>
        <taxon>Microcoleaceae</taxon>
        <taxon>Planktothrix</taxon>
    </lineage>
</organism>
<gene>
    <name evidence="6" type="ORF">PL8927_710101</name>
</gene>
<keyword evidence="1" id="KW-0042">Antenna complex</keyword>
<dbReference type="InterPro" id="IPR007111">
    <property type="entry name" value="NACHT_NTPase"/>
</dbReference>
<dbReference type="Pfam" id="PF05729">
    <property type="entry name" value="NACHT"/>
    <property type="match status" value="1"/>
</dbReference>
<evidence type="ECO:0000259" key="5">
    <source>
        <dbReference type="PROSITE" id="PS50837"/>
    </source>
</evidence>
<dbReference type="InterPro" id="IPR011989">
    <property type="entry name" value="ARM-like"/>
</dbReference>
<dbReference type="PANTHER" id="PTHR12697:SF5">
    <property type="entry name" value="DEOXYHYPUSINE HYDROXYLASE"/>
    <property type="match status" value="1"/>
</dbReference>
<dbReference type="GO" id="GO:0016491">
    <property type="term" value="F:oxidoreductase activity"/>
    <property type="evidence" value="ECO:0007669"/>
    <property type="project" value="TreeGrafter"/>
</dbReference>
<reference evidence="6" key="1">
    <citation type="submission" date="2019-10" db="EMBL/GenBank/DDBJ databases">
        <authorList>
            <consortium name="Genoscope - CEA"/>
            <person name="William W."/>
        </authorList>
    </citation>
    <scope>NUCLEOTIDE SEQUENCE [LARGE SCALE GENOMIC DNA]</scope>
    <source>
        <strain evidence="6">BBR_PRJEB10992</strain>
    </source>
</reference>
<dbReference type="Pfam" id="PF22734">
    <property type="entry name" value="NNH2"/>
    <property type="match status" value="1"/>
</dbReference>
<dbReference type="SUPFAM" id="SSF48371">
    <property type="entry name" value="ARM repeat"/>
    <property type="match status" value="1"/>
</dbReference>
<dbReference type="Pfam" id="PF02985">
    <property type="entry name" value="HEAT"/>
    <property type="match status" value="1"/>
</dbReference>
<dbReference type="InterPro" id="IPR021133">
    <property type="entry name" value="HEAT_type_2"/>
</dbReference>
<dbReference type="PROSITE" id="PS50077">
    <property type="entry name" value="HEAT_REPEAT"/>
    <property type="match status" value="2"/>
</dbReference>
<keyword evidence="2" id="KW-0677">Repeat</keyword>
<comment type="caution">
    <text evidence="6">The sequence shown here is derived from an EMBL/GenBank/DDBJ whole genome shotgun (WGS) entry which is preliminary data.</text>
</comment>
<keyword evidence="7" id="KW-1185">Reference proteome</keyword>
<dbReference type="Pfam" id="PF13646">
    <property type="entry name" value="HEAT_2"/>
    <property type="match status" value="4"/>
</dbReference>
<name>A0A7Z9BRG8_9CYAN</name>
<feature type="domain" description="NACHT" evidence="5">
    <location>
        <begin position="249"/>
        <end position="378"/>
    </location>
</feature>
<dbReference type="Gene3D" id="1.25.10.10">
    <property type="entry name" value="Leucine-rich Repeat Variant"/>
    <property type="match status" value="5"/>
</dbReference>
<dbReference type="EMBL" id="CZCU02000148">
    <property type="protein sequence ID" value="VXD21174.1"/>
    <property type="molecule type" value="Genomic_DNA"/>
</dbReference>
<dbReference type="InterPro" id="IPR054569">
    <property type="entry name" value="NNH2"/>
</dbReference>
<dbReference type="SUPFAM" id="SSF52540">
    <property type="entry name" value="P-loop containing nucleoside triphosphate hydrolases"/>
    <property type="match status" value="1"/>
</dbReference>
<evidence type="ECO:0000256" key="1">
    <source>
        <dbReference type="ARBA" id="ARBA00022549"/>
    </source>
</evidence>
<dbReference type="RefSeq" id="WP_083623659.1">
    <property type="nucleotide sequence ID" value="NZ_LR734876.1"/>
</dbReference>
<dbReference type="SMART" id="SM00567">
    <property type="entry name" value="EZ_HEAT"/>
    <property type="match status" value="12"/>
</dbReference>
<evidence type="ECO:0000313" key="6">
    <source>
        <dbReference type="EMBL" id="VXD21174.1"/>
    </source>
</evidence>
<dbReference type="PROSITE" id="PS50837">
    <property type="entry name" value="NACHT"/>
    <property type="match status" value="1"/>
</dbReference>
<dbReference type="Proteomes" id="UP000184550">
    <property type="component" value="Unassembled WGS sequence"/>
</dbReference>
<dbReference type="AlphaFoldDB" id="A0A7Z9BRG8"/>
<dbReference type="SMART" id="SM01349">
    <property type="entry name" value="TOG"/>
    <property type="match status" value="1"/>
</dbReference>
<protein>
    <submittedName>
        <fullName evidence="6">NACHT family NTPase</fullName>
    </submittedName>
</protein>
<dbReference type="Gene3D" id="3.40.50.300">
    <property type="entry name" value="P-loop containing nucleotide triphosphate hydrolases"/>
    <property type="match status" value="1"/>
</dbReference>
<dbReference type="InterPro" id="IPR016024">
    <property type="entry name" value="ARM-type_fold"/>
</dbReference>
<comment type="function">
    <text evidence="4">Catalyzes the hydroxylation of the N(6)-(4-aminobutyl)-L-lysine intermediate produced by deoxyhypusine synthase/DHPS on a critical lysine of the eukaryotic translation initiation factor 5A/eIF-5A. This is the second step of the post-translational modification of that lysine into an unusual amino acid residue named hypusine. Hypusination is unique to mature eIF-5A factor and is essential for its function.</text>
</comment>
<evidence type="ECO:0000256" key="3">
    <source>
        <dbReference type="ARBA" id="ARBA00022738"/>
    </source>
</evidence>